<dbReference type="PANTHER" id="PTHR42951">
    <property type="entry name" value="METALLO-BETA-LACTAMASE DOMAIN-CONTAINING"/>
    <property type="match status" value="1"/>
</dbReference>
<organism evidence="2 3">
    <name type="scientific">[Bacillus] enclensis</name>
    <dbReference type="NCBI Taxonomy" id="1402860"/>
    <lineage>
        <taxon>Bacteria</taxon>
        <taxon>Bacillati</taxon>
        <taxon>Bacillota</taxon>
        <taxon>Bacilli</taxon>
        <taxon>Bacillales</taxon>
        <taxon>Bacillaceae</taxon>
        <taxon>Rossellomorea</taxon>
    </lineage>
</organism>
<dbReference type="PANTHER" id="PTHR42951:SF17">
    <property type="entry name" value="METALLO-BETA-LACTAMASE DOMAIN-CONTAINING PROTEIN"/>
    <property type="match status" value="1"/>
</dbReference>
<gene>
    <name evidence="2" type="ORF">GA0061094_0254</name>
</gene>
<name>A0A0V8HPH3_9BACI</name>
<dbReference type="Proteomes" id="UP000181997">
    <property type="component" value="Unassembled WGS sequence"/>
</dbReference>
<feature type="domain" description="Metallo-beta-lactamase" evidence="1">
    <location>
        <begin position="29"/>
        <end position="241"/>
    </location>
</feature>
<reference evidence="3" key="1">
    <citation type="submission" date="2016-08" db="EMBL/GenBank/DDBJ databases">
        <authorList>
            <person name="Varghese N."/>
            <person name="Submissions Spin"/>
        </authorList>
    </citation>
    <scope>NUCLEOTIDE SEQUENCE [LARGE SCALE GENOMIC DNA]</scope>
    <source>
        <strain evidence="3">SGD-1123</strain>
    </source>
</reference>
<accession>A0A0V8HPH3</accession>
<dbReference type="RefSeq" id="WP_058297173.1">
    <property type="nucleotide sequence ID" value="NZ_FMAU01000001.1"/>
</dbReference>
<dbReference type="Pfam" id="PF00753">
    <property type="entry name" value="Lactamase_B"/>
    <property type="match status" value="1"/>
</dbReference>
<keyword evidence="3" id="KW-1185">Reference proteome</keyword>
<evidence type="ECO:0000313" key="3">
    <source>
        <dbReference type="Proteomes" id="UP000181997"/>
    </source>
</evidence>
<dbReference type="SMART" id="SM00849">
    <property type="entry name" value="Lactamase_B"/>
    <property type="match status" value="1"/>
</dbReference>
<protein>
    <submittedName>
        <fullName evidence="2">Glyoxylase, beta-lactamase superfamily II</fullName>
    </submittedName>
</protein>
<dbReference type="SUPFAM" id="SSF56281">
    <property type="entry name" value="Metallo-hydrolase/oxidoreductase"/>
    <property type="match status" value="1"/>
</dbReference>
<evidence type="ECO:0000313" key="2">
    <source>
        <dbReference type="EMBL" id="SCB74964.1"/>
    </source>
</evidence>
<dbReference type="Gene3D" id="3.60.15.10">
    <property type="entry name" value="Ribonuclease Z/Hydroxyacylglutathione hydrolase-like"/>
    <property type="match status" value="1"/>
</dbReference>
<dbReference type="InterPro" id="IPR001279">
    <property type="entry name" value="Metallo-B-lactamas"/>
</dbReference>
<dbReference type="InterPro" id="IPR050855">
    <property type="entry name" value="NDM-1-like"/>
</dbReference>
<dbReference type="AlphaFoldDB" id="A0A0V8HPH3"/>
<dbReference type="CDD" id="cd07721">
    <property type="entry name" value="yflN-like_MBL-fold"/>
    <property type="match status" value="1"/>
</dbReference>
<evidence type="ECO:0000259" key="1">
    <source>
        <dbReference type="SMART" id="SM00849"/>
    </source>
</evidence>
<proteinExistence type="predicted"/>
<sequence>MNKKIPVTSVKSGHLIEPAPGIHQYTNQVVNLFFIDIEGDSNRWVLIDAGMPKSADEIMEQAEKLYGKGARPEAIYLTHGHFDHIGSLEKLISVWDVPVYAHKEEFPYLTGELDYPKPDPNAGKGMVVKLSPKLFPNEGIDISGNIHPYSDDHQLPHLPGWQWIHTPGHTPGHVSFYHHDSRILIAGDALITVKQESLSHVLTQQKELDSPPDYLTQNQDLAFRSIKVILSMKPHLLLSGHGKPMNVEELNKSVGDLD</sequence>
<dbReference type="EMBL" id="FMAU01000001">
    <property type="protein sequence ID" value="SCB74964.1"/>
    <property type="molecule type" value="Genomic_DNA"/>
</dbReference>
<dbReference type="InterPro" id="IPR036866">
    <property type="entry name" value="RibonucZ/Hydroxyglut_hydro"/>
</dbReference>